<dbReference type="EMBL" id="BNAU01000003">
    <property type="protein sequence ID" value="GHE99331.1"/>
    <property type="molecule type" value="Genomic_DNA"/>
</dbReference>
<proteinExistence type="predicted"/>
<evidence type="ECO:0008006" key="3">
    <source>
        <dbReference type="Google" id="ProtNLM"/>
    </source>
</evidence>
<accession>A0ABQ3J361</accession>
<dbReference type="PANTHER" id="PTHR38479:SF2">
    <property type="entry name" value="WINGED HELIX DNA-BINDING DOMAIN-CONTAINING PROTEIN"/>
    <property type="match status" value="1"/>
</dbReference>
<dbReference type="Pfam" id="PF06224">
    <property type="entry name" value="AlkZ-like"/>
    <property type="match status" value="1"/>
</dbReference>
<dbReference type="InterPro" id="IPR009351">
    <property type="entry name" value="AlkZ-like"/>
</dbReference>
<evidence type="ECO:0000313" key="2">
    <source>
        <dbReference type="Proteomes" id="UP000605897"/>
    </source>
</evidence>
<protein>
    <recommendedName>
        <fullName evidence="3">Winged helix DNA-binding domain-containing protein</fullName>
    </recommendedName>
</protein>
<reference evidence="2" key="1">
    <citation type="journal article" date="2019" name="Int. J. Syst. Evol. Microbiol.">
        <title>The Global Catalogue of Microorganisms (GCM) 10K type strain sequencing project: providing services to taxonomists for standard genome sequencing and annotation.</title>
        <authorList>
            <consortium name="The Broad Institute Genomics Platform"/>
            <consortium name="The Broad Institute Genome Sequencing Center for Infectious Disease"/>
            <person name="Wu L."/>
            <person name="Ma J."/>
        </authorList>
    </citation>
    <scope>NUCLEOTIDE SEQUENCE [LARGE SCALE GENOMIC DNA]</scope>
    <source>
        <strain evidence="2">CGMCC 4.7677</strain>
    </source>
</reference>
<comment type="caution">
    <text evidence="1">The sequence shown here is derived from an EMBL/GenBank/DDBJ whole genome shotgun (WGS) entry which is preliminary data.</text>
</comment>
<dbReference type="PANTHER" id="PTHR38479">
    <property type="entry name" value="LMO0824 PROTEIN"/>
    <property type="match status" value="1"/>
</dbReference>
<evidence type="ECO:0000313" key="1">
    <source>
        <dbReference type="EMBL" id="GHE99331.1"/>
    </source>
</evidence>
<gene>
    <name evidence="1" type="ORF">GCM10017786_35590</name>
</gene>
<keyword evidence="2" id="KW-1185">Reference proteome</keyword>
<name>A0ABQ3J361_9PSEU</name>
<dbReference type="RefSeq" id="WP_191245640.1">
    <property type="nucleotide sequence ID" value="NZ_BNAU01000003.1"/>
</dbReference>
<dbReference type="Proteomes" id="UP000605897">
    <property type="component" value="Unassembled WGS sequence"/>
</dbReference>
<organism evidence="1 2">
    <name type="scientific">Amycolatopsis deserti</name>
    <dbReference type="NCBI Taxonomy" id="185696"/>
    <lineage>
        <taxon>Bacteria</taxon>
        <taxon>Bacillati</taxon>
        <taxon>Actinomycetota</taxon>
        <taxon>Actinomycetes</taxon>
        <taxon>Pseudonocardiales</taxon>
        <taxon>Pseudonocardiaceae</taxon>
        <taxon>Amycolatopsis</taxon>
    </lineage>
</organism>
<sequence length="369" mass="40911">MSDTLGPRALNRALLARQLLLQPAEVTPLEAVRHLCGLQAQAPFPPYYGLWSRLRGFRPEQLGQLLLDRQVVRIALMRGTVHLVAAEDCLWLRPLVQPLFERDLRTNTAYKKPLAPLDLDAVAERARAVLAEEPHTPSALGKRLAEEWPDTPPAALAHAARGLLPLVQVPPRAVWGRSGRTTLAEAEDWLGRPLDRHGSLDDLVSRYLAAFGPASVADVQVWSGLTRLGEVVDRLRPRLRVFRTEQGREVFDLPEAPRPDPATPAPPRFIAEFDNLLLSHADRTRVLPEDARKRVFGVPNGVFPGTILVDGLVRGSWRITRSGKAATLEIEPYERVSTKDRQALEDEGARLLRFAVGEEAGDIRVAPLA</sequence>